<reference evidence="2 3" key="1">
    <citation type="journal article" date="2018" name="Science">
        <title>The opium poppy genome and morphinan production.</title>
        <authorList>
            <person name="Guo L."/>
            <person name="Winzer T."/>
            <person name="Yang X."/>
            <person name="Li Y."/>
            <person name="Ning Z."/>
            <person name="He Z."/>
            <person name="Teodor R."/>
            <person name="Lu Y."/>
            <person name="Bowser T.A."/>
            <person name="Graham I.A."/>
            <person name="Ye K."/>
        </authorList>
    </citation>
    <scope>NUCLEOTIDE SEQUENCE [LARGE SCALE GENOMIC DNA]</scope>
    <source>
        <strain evidence="3">cv. HN1</strain>
        <tissue evidence="2">Leaves</tissue>
    </source>
</reference>
<evidence type="ECO:0000313" key="3">
    <source>
        <dbReference type="Proteomes" id="UP000316621"/>
    </source>
</evidence>
<proteinExistence type="predicted"/>
<evidence type="ECO:0000313" key="2">
    <source>
        <dbReference type="EMBL" id="RZC65489.1"/>
    </source>
</evidence>
<dbReference type="PANTHER" id="PTHR31900:SF32">
    <property type="entry name" value="F-BOX_RNI_FBD-LIKE DOMAIN PROTEIN"/>
    <property type="match status" value="1"/>
</dbReference>
<dbReference type="Proteomes" id="UP000316621">
    <property type="component" value="Chromosome 6"/>
</dbReference>
<dbReference type="Gramene" id="RZC65489">
    <property type="protein sequence ID" value="RZC65489"/>
    <property type="gene ID" value="C5167_009177"/>
</dbReference>
<protein>
    <recommendedName>
        <fullName evidence="1">F-box/LRR-repeat protein 15/At3g58940/PEG3-like LRR domain-containing protein</fullName>
    </recommendedName>
</protein>
<feature type="domain" description="F-box/LRR-repeat protein 15/At3g58940/PEG3-like LRR" evidence="1">
    <location>
        <begin position="204"/>
        <end position="341"/>
    </location>
</feature>
<keyword evidence="3" id="KW-1185">Reference proteome</keyword>
<dbReference type="Pfam" id="PF24758">
    <property type="entry name" value="LRR_At5g56370"/>
    <property type="match status" value="1"/>
</dbReference>
<evidence type="ECO:0000259" key="1">
    <source>
        <dbReference type="Pfam" id="PF24758"/>
    </source>
</evidence>
<dbReference type="PANTHER" id="PTHR31900">
    <property type="entry name" value="F-BOX/RNI SUPERFAMILY PROTEIN-RELATED"/>
    <property type="match status" value="1"/>
</dbReference>
<sequence>MKRGLIDAYHLSSTITETKVCIDAISVQESNHGKRGSHRILTKLELEMGGKENSKLVLPQSIDLPVLLSLKFGSLSIDDVELASYFSTPELQDCRNPKFCDLRRVKLEMWITGESLRAVACLFGISPLIESLFVELNEGDFQKVQFRKHREKIGIEGCYRQQCCLTSSLLRLKVFKDVMMNSRLLKNAMVLEELVVFSCKQNSSSELSFDVGLWAYQSYKFPLCLFNSKSLTKLVLKLGCMLMAEIVLPDTMDLPMLKYLKLYGLSIYQENLNAKLFLSCPALESLNITRCNVNLNDVCVASKLKYFKLKYNEYNVDGGDTISLHAPCLKSFICKNYMLCEYNVKNLASLVTADITMMVEDEEDNSFPELSDPDKELCAASMIRLLESLHCVRDLALSCWFLEAVSEDPQLLLDELSDHFRNLQNLKLQTFLSEESICAITHLLNVSTNIESLKVIIVEFSMKDFIPNPLMYSSLDEIMFDPKADDWEQVLLPLYHLKFVMIVGVQCRINELKFLKMLFKKAVALEKVFLYYDSVSTIVAEAFSRKLMTFPIASSSISLKWWIVQGQLSGHCPQL</sequence>
<dbReference type="InterPro" id="IPR032675">
    <property type="entry name" value="LRR_dom_sf"/>
</dbReference>
<name>A0A4Y7K0L8_PAPSO</name>
<accession>A0A4Y7K0L8</accession>
<dbReference type="Gene3D" id="3.80.10.10">
    <property type="entry name" value="Ribonuclease Inhibitor"/>
    <property type="match status" value="1"/>
</dbReference>
<gene>
    <name evidence="2" type="ORF">C5167_009177</name>
</gene>
<organism evidence="2 3">
    <name type="scientific">Papaver somniferum</name>
    <name type="common">Opium poppy</name>
    <dbReference type="NCBI Taxonomy" id="3469"/>
    <lineage>
        <taxon>Eukaryota</taxon>
        <taxon>Viridiplantae</taxon>
        <taxon>Streptophyta</taxon>
        <taxon>Embryophyta</taxon>
        <taxon>Tracheophyta</taxon>
        <taxon>Spermatophyta</taxon>
        <taxon>Magnoliopsida</taxon>
        <taxon>Ranunculales</taxon>
        <taxon>Papaveraceae</taxon>
        <taxon>Papaveroideae</taxon>
        <taxon>Papaver</taxon>
    </lineage>
</organism>
<dbReference type="InterPro" id="IPR050232">
    <property type="entry name" value="FBL13/AtMIF1-like"/>
</dbReference>
<dbReference type="AlphaFoldDB" id="A0A4Y7K0L8"/>
<dbReference type="EMBL" id="CM010720">
    <property type="protein sequence ID" value="RZC65489.1"/>
    <property type="molecule type" value="Genomic_DNA"/>
</dbReference>
<dbReference type="InterPro" id="IPR055411">
    <property type="entry name" value="LRR_FXL15/At3g58940/PEG3-like"/>
</dbReference>